<evidence type="ECO:0000256" key="1">
    <source>
        <dbReference type="SAM" id="MobiDB-lite"/>
    </source>
</evidence>
<keyword evidence="3" id="KW-1185">Reference proteome</keyword>
<evidence type="ECO:0000313" key="2">
    <source>
        <dbReference type="EMBL" id="MED6126054.1"/>
    </source>
</evidence>
<gene>
    <name evidence="2" type="ORF">PIB30_074687</name>
</gene>
<evidence type="ECO:0000313" key="3">
    <source>
        <dbReference type="Proteomes" id="UP001341840"/>
    </source>
</evidence>
<name>A0ABU6RQ28_9FABA</name>
<comment type="caution">
    <text evidence="2">The sequence shown here is derived from an EMBL/GenBank/DDBJ whole genome shotgun (WGS) entry which is preliminary data.</text>
</comment>
<feature type="compositionally biased region" description="Polar residues" evidence="1">
    <location>
        <begin position="49"/>
        <end position="84"/>
    </location>
</feature>
<proteinExistence type="predicted"/>
<organism evidence="2 3">
    <name type="scientific">Stylosanthes scabra</name>
    <dbReference type="NCBI Taxonomy" id="79078"/>
    <lineage>
        <taxon>Eukaryota</taxon>
        <taxon>Viridiplantae</taxon>
        <taxon>Streptophyta</taxon>
        <taxon>Embryophyta</taxon>
        <taxon>Tracheophyta</taxon>
        <taxon>Spermatophyta</taxon>
        <taxon>Magnoliopsida</taxon>
        <taxon>eudicotyledons</taxon>
        <taxon>Gunneridae</taxon>
        <taxon>Pentapetalae</taxon>
        <taxon>rosids</taxon>
        <taxon>fabids</taxon>
        <taxon>Fabales</taxon>
        <taxon>Fabaceae</taxon>
        <taxon>Papilionoideae</taxon>
        <taxon>50 kb inversion clade</taxon>
        <taxon>dalbergioids sensu lato</taxon>
        <taxon>Dalbergieae</taxon>
        <taxon>Pterocarpus clade</taxon>
        <taxon>Stylosanthes</taxon>
    </lineage>
</organism>
<feature type="region of interest" description="Disordered" evidence="1">
    <location>
        <begin position="1"/>
        <end position="86"/>
    </location>
</feature>
<feature type="compositionally biased region" description="Basic and acidic residues" evidence="1">
    <location>
        <begin position="35"/>
        <end position="44"/>
    </location>
</feature>
<reference evidence="2 3" key="1">
    <citation type="journal article" date="2023" name="Plants (Basel)">
        <title>Bridging the Gap: Combining Genomics and Transcriptomics Approaches to Understand Stylosanthes scabra, an Orphan Legume from the Brazilian Caatinga.</title>
        <authorList>
            <person name="Ferreira-Neto J.R.C."/>
            <person name="da Silva M.D."/>
            <person name="Binneck E."/>
            <person name="de Melo N.F."/>
            <person name="da Silva R.H."/>
            <person name="de Melo A.L.T.M."/>
            <person name="Pandolfi V."/>
            <person name="Bustamante F.O."/>
            <person name="Brasileiro-Vidal A.C."/>
            <person name="Benko-Iseppon A.M."/>
        </authorList>
    </citation>
    <scope>NUCLEOTIDE SEQUENCE [LARGE SCALE GENOMIC DNA]</scope>
    <source>
        <tissue evidence="2">Leaves</tissue>
    </source>
</reference>
<dbReference type="EMBL" id="JASCZI010031142">
    <property type="protein sequence ID" value="MED6126054.1"/>
    <property type="molecule type" value="Genomic_DNA"/>
</dbReference>
<accession>A0ABU6RQ28</accession>
<dbReference type="Proteomes" id="UP001341840">
    <property type="component" value="Unassembled WGS sequence"/>
</dbReference>
<sequence>MHNHLSHKPPTFRLGTIGYAGSPKPLEEGVVYTDHSGDEQRRDQQQQQTLDLNATANEATGSGNVNTDSGGIQNGQPPLGTQSKATDKVPLIGLDRVARPNGLSVEPVWMNPKLPRS</sequence>
<protein>
    <submittedName>
        <fullName evidence="2">Uncharacterized protein</fullName>
    </submittedName>
</protein>